<organism evidence="1 2">
    <name type="scientific">Streptomyces kebangsaanensis</name>
    <dbReference type="NCBI Taxonomy" id="864058"/>
    <lineage>
        <taxon>Bacteria</taxon>
        <taxon>Bacillati</taxon>
        <taxon>Actinomycetota</taxon>
        <taxon>Actinomycetes</taxon>
        <taxon>Kitasatosporales</taxon>
        <taxon>Streptomycetaceae</taxon>
        <taxon>Streptomyces</taxon>
    </lineage>
</organism>
<evidence type="ECO:0000313" key="1">
    <source>
        <dbReference type="EMBL" id="MFE9170865.1"/>
    </source>
</evidence>
<keyword evidence="2" id="KW-1185">Reference proteome</keyword>
<gene>
    <name evidence="1" type="ORF">ACFYNZ_15280</name>
</gene>
<name>A0ABW6KV84_9ACTN</name>
<sequence>MTTVPSPTPAAAEPAGPLLEVPDGVLAVLALSLPNLDAVTDGQARGADCVWCNRGPLLTETSIYLGEHKSHTSLTRFPRSCRPCAGERAYSGLFRHAPDCEECCAAAPGCEVGRVLNRLVREGRR</sequence>
<accession>A0ABW6KV84</accession>
<protein>
    <submittedName>
        <fullName evidence="1">Uncharacterized protein</fullName>
    </submittedName>
</protein>
<dbReference type="RefSeq" id="WP_388347397.1">
    <property type="nucleotide sequence ID" value="NZ_JBIAFJ010000011.1"/>
</dbReference>
<dbReference type="Proteomes" id="UP001601197">
    <property type="component" value="Unassembled WGS sequence"/>
</dbReference>
<proteinExistence type="predicted"/>
<comment type="caution">
    <text evidence="1">The sequence shown here is derived from an EMBL/GenBank/DDBJ whole genome shotgun (WGS) entry which is preliminary data.</text>
</comment>
<dbReference type="EMBL" id="JBIAFJ010000011">
    <property type="protein sequence ID" value="MFE9170865.1"/>
    <property type="molecule type" value="Genomic_DNA"/>
</dbReference>
<evidence type="ECO:0000313" key="2">
    <source>
        <dbReference type="Proteomes" id="UP001601197"/>
    </source>
</evidence>
<reference evidence="1 2" key="1">
    <citation type="submission" date="2024-10" db="EMBL/GenBank/DDBJ databases">
        <title>The Natural Products Discovery Center: Release of the First 8490 Sequenced Strains for Exploring Actinobacteria Biosynthetic Diversity.</title>
        <authorList>
            <person name="Kalkreuter E."/>
            <person name="Kautsar S.A."/>
            <person name="Yang D."/>
            <person name="Bader C.D."/>
            <person name="Teijaro C.N."/>
            <person name="Fluegel L."/>
            <person name="Davis C.M."/>
            <person name="Simpson J.R."/>
            <person name="Lauterbach L."/>
            <person name="Steele A.D."/>
            <person name="Gui C."/>
            <person name="Meng S."/>
            <person name="Li G."/>
            <person name="Viehrig K."/>
            <person name="Ye F."/>
            <person name="Su P."/>
            <person name="Kiefer A.F."/>
            <person name="Nichols A."/>
            <person name="Cepeda A.J."/>
            <person name="Yan W."/>
            <person name="Fan B."/>
            <person name="Jiang Y."/>
            <person name="Adhikari A."/>
            <person name="Zheng C.-J."/>
            <person name="Schuster L."/>
            <person name="Cowan T.M."/>
            <person name="Smanski M.J."/>
            <person name="Chevrette M.G."/>
            <person name="De Carvalho L.P.S."/>
            <person name="Shen B."/>
        </authorList>
    </citation>
    <scope>NUCLEOTIDE SEQUENCE [LARGE SCALE GENOMIC DNA]</scope>
    <source>
        <strain evidence="1 2">NPDC007147</strain>
    </source>
</reference>